<dbReference type="GO" id="GO:0006352">
    <property type="term" value="P:DNA-templated transcription initiation"/>
    <property type="evidence" value="ECO:0007669"/>
    <property type="project" value="InterPro"/>
</dbReference>
<evidence type="ECO:0000313" key="6">
    <source>
        <dbReference type="EMBL" id="RYU08790.1"/>
    </source>
</evidence>
<comment type="similarity">
    <text evidence="1">Belongs to the sigma-70 factor family. ECF subfamily.</text>
</comment>
<evidence type="ECO:0000256" key="3">
    <source>
        <dbReference type="ARBA" id="ARBA00023082"/>
    </source>
</evidence>
<evidence type="ECO:0000256" key="4">
    <source>
        <dbReference type="ARBA" id="ARBA00023163"/>
    </source>
</evidence>
<dbReference type="Pfam" id="PF08281">
    <property type="entry name" value="Sigma70_r4_2"/>
    <property type="match status" value="1"/>
</dbReference>
<dbReference type="Proteomes" id="UP000291189">
    <property type="component" value="Unassembled WGS sequence"/>
</dbReference>
<name>A0A4Q5ISP8_9ACTN</name>
<dbReference type="Gene3D" id="1.10.10.10">
    <property type="entry name" value="Winged helix-like DNA-binding domain superfamily/Winged helix DNA-binding domain"/>
    <property type="match status" value="1"/>
</dbReference>
<dbReference type="SUPFAM" id="SSF88659">
    <property type="entry name" value="Sigma3 and sigma4 domains of RNA polymerase sigma factors"/>
    <property type="match status" value="1"/>
</dbReference>
<dbReference type="InterPro" id="IPR013249">
    <property type="entry name" value="RNA_pol_sigma70_r4_t2"/>
</dbReference>
<keyword evidence="3" id="KW-0731">Sigma factor</keyword>
<dbReference type="EMBL" id="SDPU01000038">
    <property type="protein sequence ID" value="RYU08790.1"/>
    <property type="molecule type" value="Genomic_DNA"/>
</dbReference>
<evidence type="ECO:0000256" key="1">
    <source>
        <dbReference type="ARBA" id="ARBA00010641"/>
    </source>
</evidence>
<comment type="caution">
    <text evidence="6">The sequence shown here is derived from an EMBL/GenBank/DDBJ whole genome shotgun (WGS) entry which is preliminary data.</text>
</comment>
<dbReference type="InterPro" id="IPR013324">
    <property type="entry name" value="RNA_pol_sigma_r3/r4-like"/>
</dbReference>
<dbReference type="GO" id="GO:0016987">
    <property type="term" value="F:sigma factor activity"/>
    <property type="evidence" value="ECO:0007669"/>
    <property type="project" value="UniProtKB-KW"/>
</dbReference>
<keyword evidence="4" id="KW-0804">Transcription</keyword>
<evidence type="ECO:0000259" key="5">
    <source>
        <dbReference type="Pfam" id="PF08281"/>
    </source>
</evidence>
<keyword evidence="7" id="KW-1185">Reference proteome</keyword>
<dbReference type="GO" id="GO:0003677">
    <property type="term" value="F:DNA binding"/>
    <property type="evidence" value="ECO:0007669"/>
    <property type="project" value="InterPro"/>
</dbReference>
<evidence type="ECO:0000256" key="2">
    <source>
        <dbReference type="ARBA" id="ARBA00023015"/>
    </source>
</evidence>
<sequence length="39" mass="3950">LSEGQIAEAMGISRGTVKSTASRALTALERQLGSMAVTG</sequence>
<protein>
    <submittedName>
        <fullName evidence="6">Sigma-70 family RNA polymerase sigma factor</fullName>
    </submittedName>
</protein>
<reference evidence="6 7" key="1">
    <citation type="submission" date="2019-01" db="EMBL/GenBank/DDBJ databases">
        <title>Nocardioides guangzhouensis sp. nov., an actinobacterium isolated from soil.</title>
        <authorList>
            <person name="Fu Y."/>
            <person name="Cai Y."/>
            <person name="Lin Z."/>
            <person name="Chen P."/>
        </authorList>
    </citation>
    <scope>NUCLEOTIDE SEQUENCE [LARGE SCALE GENOMIC DNA]</scope>
    <source>
        <strain evidence="6 7">NBRC 105384</strain>
    </source>
</reference>
<organism evidence="6 7">
    <name type="scientific">Nocardioides iriomotensis</name>
    <dbReference type="NCBI Taxonomy" id="715784"/>
    <lineage>
        <taxon>Bacteria</taxon>
        <taxon>Bacillati</taxon>
        <taxon>Actinomycetota</taxon>
        <taxon>Actinomycetes</taxon>
        <taxon>Propionibacteriales</taxon>
        <taxon>Nocardioidaceae</taxon>
        <taxon>Nocardioides</taxon>
    </lineage>
</organism>
<feature type="non-terminal residue" evidence="6">
    <location>
        <position position="1"/>
    </location>
</feature>
<keyword evidence="2" id="KW-0805">Transcription regulation</keyword>
<proteinExistence type="inferred from homology"/>
<accession>A0A4Q5ISP8</accession>
<dbReference type="InterPro" id="IPR036388">
    <property type="entry name" value="WH-like_DNA-bd_sf"/>
</dbReference>
<evidence type="ECO:0000313" key="7">
    <source>
        <dbReference type="Proteomes" id="UP000291189"/>
    </source>
</evidence>
<feature type="domain" description="RNA polymerase sigma factor 70 region 4 type 2" evidence="5">
    <location>
        <begin position="1"/>
        <end position="28"/>
    </location>
</feature>
<dbReference type="AlphaFoldDB" id="A0A4Q5ISP8"/>
<gene>
    <name evidence="6" type="ORF">ETU37_22860</name>
</gene>